<gene>
    <name evidence="2" type="ORF">SCHPADRAFT_422279</name>
</gene>
<keyword evidence="3" id="KW-1185">Reference proteome</keyword>
<organism evidence="2 3">
    <name type="scientific">Schizopora paradoxa</name>
    <dbReference type="NCBI Taxonomy" id="27342"/>
    <lineage>
        <taxon>Eukaryota</taxon>
        <taxon>Fungi</taxon>
        <taxon>Dikarya</taxon>
        <taxon>Basidiomycota</taxon>
        <taxon>Agaricomycotina</taxon>
        <taxon>Agaricomycetes</taxon>
        <taxon>Hymenochaetales</taxon>
        <taxon>Schizoporaceae</taxon>
        <taxon>Schizopora</taxon>
    </lineage>
</organism>
<name>A0A0H2RSD8_9AGAM</name>
<evidence type="ECO:0000313" key="2">
    <source>
        <dbReference type="EMBL" id="KLO12373.1"/>
    </source>
</evidence>
<dbReference type="EMBL" id="KQ085979">
    <property type="protein sequence ID" value="KLO12373.1"/>
    <property type="molecule type" value="Genomic_DNA"/>
</dbReference>
<evidence type="ECO:0000256" key="1">
    <source>
        <dbReference type="SAM" id="Coils"/>
    </source>
</evidence>
<feature type="coiled-coil region" evidence="1">
    <location>
        <begin position="181"/>
        <end position="208"/>
    </location>
</feature>
<reference evidence="2 3" key="1">
    <citation type="submission" date="2015-04" db="EMBL/GenBank/DDBJ databases">
        <title>Complete genome sequence of Schizopora paradoxa KUC8140, a cosmopolitan wood degrader in East Asia.</title>
        <authorList>
            <consortium name="DOE Joint Genome Institute"/>
            <person name="Min B."/>
            <person name="Park H."/>
            <person name="Jang Y."/>
            <person name="Kim J.-J."/>
            <person name="Kim K.H."/>
            <person name="Pangilinan J."/>
            <person name="Lipzen A."/>
            <person name="Riley R."/>
            <person name="Grigoriev I.V."/>
            <person name="Spatafora J.W."/>
            <person name="Choi I.-G."/>
        </authorList>
    </citation>
    <scope>NUCLEOTIDE SEQUENCE [LARGE SCALE GENOMIC DNA]</scope>
    <source>
        <strain evidence="2 3">KUC8140</strain>
    </source>
</reference>
<keyword evidence="1" id="KW-0175">Coiled coil</keyword>
<accession>A0A0H2RSD8</accession>
<dbReference type="OrthoDB" id="3229785at2759"/>
<evidence type="ECO:0000313" key="3">
    <source>
        <dbReference type="Proteomes" id="UP000053477"/>
    </source>
</evidence>
<proteinExistence type="predicted"/>
<sequence>MAISIEDVPPAYHEVVAALSKAVESDPKAAHKALADSFKKESSNILVKQSRDLTDTITTLKKLFESISLNLIRVDQVLTVGGPRRPTWDKIYEDYKVLVNETKEDAISVKSFAEKYLESVLTAAQDTDLTIDEKIREIDSFLAEVKKHAENAKDYSQRFLDIKDRVFEFRAKLIGDFDTGKDELQDKVDKCKQDIIKLEEDLAHWEKIVSYFFF</sequence>
<dbReference type="Proteomes" id="UP000053477">
    <property type="component" value="Unassembled WGS sequence"/>
</dbReference>
<protein>
    <submittedName>
        <fullName evidence="2">Uncharacterized protein</fullName>
    </submittedName>
</protein>
<dbReference type="InParanoid" id="A0A0H2RSD8"/>
<dbReference type="AlphaFoldDB" id="A0A0H2RSD8"/>